<evidence type="ECO:0000256" key="3">
    <source>
        <dbReference type="ARBA" id="ARBA00022827"/>
    </source>
</evidence>
<dbReference type="Gene3D" id="3.50.50.60">
    <property type="entry name" value="FAD/NAD(P)-binding domain"/>
    <property type="match status" value="2"/>
</dbReference>
<dbReference type="InterPro" id="IPR002937">
    <property type="entry name" value="Amino_oxidase"/>
</dbReference>
<keyword evidence="3" id="KW-0274">FAD</keyword>
<dbReference type="PANTHER" id="PTHR46091:SF3">
    <property type="entry name" value="AMINE OXIDASE DOMAIN-CONTAINING PROTEIN"/>
    <property type="match status" value="1"/>
</dbReference>
<protein>
    <recommendedName>
        <fullName evidence="6">Amine oxidase domain-containing protein</fullName>
    </recommendedName>
</protein>
<evidence type="ECO:0000256" key="4">
    <source>
        <dbReference type="ARBA" id="ARBA00022857"/>
    </source>
</evidence>
<accession>A0A150WQJ7</accession>
<dbReference type="OrthoDB" id="9794630at2"/>
<dbReference type="Proteomes" id="UP000075320">
    <property type="component" value="Unassembled WGS sequence"/>
</dbReference>
<dbReference type="GO" id="GO:0016491">
    <property type="term" value="F:oxidoreductase activity"/>
    <property type="evidence" value="ECO:0007669"/>
    <property type="project" value="InterPro"/>
</dbReference>
<name>A0A150WQJ7_BDEBC</name>
<evidence type="ECO:0000256" key="1">
    <source>
        <dbReference type="ARBA" id="ARBA00022630"/>
    </source>
</evidence>
<dbReference type="RefSeq" id="WP_061834168.1">
    <property type="nucleotide sequence ID" value="NZ_LUKE01000001.1"/>
</dbReference>
<dbReference type="Pfam" id="PF01593">
    <property type="entry name" value="Amino_oxidase"/>
    <property type="match status" value="1"/>
</dbReference>
<keyword evidence="5" id="KW-0520">NAD</keyword>
<keyword evidence="4" id="KW-0521">NADP</keyword>
<keyword evidence="2" id="KW-0732">Signal</keyword>
<gene>
    <name evidence="7" type="ORF">AZI86_06045</name>
</gene>
<evidence type="ECO:0000256" key="2">
    <source>
        <dbReference type="ARBA" id="ARBA00022729"/>
    </source>
</evidence>
<dbReference type="PANTHER" id="PTHR46091">
    <property type="entry name" value="BLR7054 PROTEIN"/>
    <property type="match status" value="1"/>
</dbReference>
<keyword evidence="1" id="KW-0285">Flavoprotein</keyword>
<feature type="domain" description="Amine oxidase" evidence="6">
    <location>
        <begin position="16"/>
        <end position="492"/>
    </location>
</feature>
<proteinExistence type="predicted"/>
<dbReference type="EMBL" id="LUKE01000001">
    <property type="protein sequence ID" value="KYG66604.1"/>
    <property type="molecule type" value="Genomic_DNA"/>
</dbReference>
<dbReference type="InterPro" id="IPR052206">
    <property type="entry name" value="Retinol_saturase"/>
</dbReference>
<dbReference type="SUPFAM" id="SSF51905">
    <property type="entry name" value="FAD/NAD(P)-binding domain"/>
    <property type="match status" value="1"/>
</dbReference>
<dbReference type="AlphaFoldDB" id="A0A150WQJ7"/>
<evidence type="ECO:0000256" key="5">
    <source>
        <dbReference type="ARBA" id="ARBA00023027"/>
    </source>
</evidence>
<evidence type="ECO:0000259" key="6">
    <source>
        <dbReference type="Pfam" id="PF01593"/>
    </source>
</evidence>
<reference evidence="7 8" key="1">
    <citation type="submission" date="2016-03" db="EMBL/GenBank/DDBJ databases">
        <authorList>
            <person name="Ploux O."/>
        </authorList>
    </citation>
    <scope>NUCLEOTIDE SEQUENCE [LARGE SCALE GENOMIC DNA]</scope>
    <source>
        <strain evidence="7 8">R0</strain>
    </source>
</reference>
<dbReference type="InterPro" id="IPR036188">
    <property type="entry name" value="FAD/NAD-bd_sf"/>
</dbReference>
<evidence type="ECO:0000313" key="8">
    <source>
        <dbReference type="Proteomes" id="UP000075320"/>
    </source>
</evidence>
<keyword evidence="8" id="KW-1185">Reference proteome</keyword>
<organism evidence="7 8">
    <name type="scientific">Bdellovibrio bacteriovorus</name>
    <dbReference type="NCBI Taxonomy" id="959"/>
    <lineage>
        <taxon>Bacteria</taxon>
        <taxon>Pseudomonadati</taxon>
        <taxon>Bdellovibrionota</taxon>
        <taxon>Bdellovibrionia</taxon>
        <taxon>Bdellovibrionales</taxon>
        <taxon>Pseudobdellovibrionaceae</taxon>
        <taxon>Bdellovibrio</taxon>
    </lineage>
</organism>
<evidence type="ECO:0000313" key="7">
    <source>
        <dbReference type="EMBL" id="KYG66604.1"/>
    </source>
</evidence>
<sequence>MVDLRYDVAIIGSGFGGLVAGSLLSQKGYKVIVVEAHDKVGGFASHFRRKGYSFEVAVHLIEGKGSSNFRDLVFDELNIWDVPLIKSPDFFSVHFGEKSFSMPCDYENALVRLGQEFPNEVSGLRRYFEDMRQISKEHIRFQQSSIFMSLKNPMLSLSYPAFTKFMTISLADYMNSLFKDQRLMWILMANIGFYNDSPGAYSAAMFLLNQAFYYEGGGYYVEGGSQALSDHLAKIIKDHAGEILLLHEVFDSELTEGHCRAIFARRSKGNKAEITKIVADKFIFNCSPSQHTQILKRSKPENPKPSGSAVTLFLGMKSDYVAPKRFSYFNFFGDFERKSENRMSPSALEFSLVNYAALPNADHKRPTLDATILDSWDKWNVSEEEYSLLKTEVQNRWLRRLEEVAPKIVESVEWVEMATPQTIQRFSRNSAGAIYGYDPNSMDLEEVLKRRWAQYEPVDSILKNVFYASAWTSSHGITGVTNAGYQAARALLKRDGVQFQLRF</sequence>
<comment type="caution">
    <text evidence="7">The sequence shown here is derived from an EMBL/GenBank/DDBJ whole genome shotgun (WGS) entry which is preliminary data.</text>
</comment>